<dbReference type="Proteomes" id="UP001165287">
    <property type="component" value="Unassembled WGS sequence"/>
</dbReference>
<gene>
    <name evidence="2" type="ORF">K9V48_00885</name>
</gene>
<dbReference type="EMBL" id="JAIQUM010000001">
    <property type="protein sequence ID" value="MBZ5748840.1"/>
    <property type="molecule type" value="Genomic_DNA"/>
</dbReference>
<evidence type="ECO:0000256" key="1">
    <source>
        <dbReference type="SAM" id="SignalP"/>
    </source>
</evidence>
<keyword evidence="1" id="KW-0732">Signal</keyword>
<reference evidence="2" key="1">
    <citation type="submission" date="2024-05" db="EMBL/GenBank/DDBJ databases">
        <title>Metabacillus sp. nov., isolated from the rhizosphere soil of tomato plants.</title>
        <authorList>
            <person name="Ma R."/>
        </authorList>
    </citation>
    <scope>NUCLEOTIDE SEQUENCE</scope>
    <source>
        <strain evidence="2">DBTR6</strain>
    </source>
</reference>
<feature type="signal peptide" evidence="1">
    <location>
        <begin position="1"/>
        <end position="28"/>
    </location>
</feature>
<organism evidence="2 3">
    <name type="scientific">Metabacillus rhizolycopersici</name>
    <dbReference type="NCBI Taxonomy" id="2875709"/>
    <lineage>
        <taxon>Bacteria</taxon>
        <taxon>Bacillati</taxon>
        <taxon>Bacillota</taxon>
        <taxon>Bacilli</taxon>
        <taxon>Bacillales</taxon>
        <taxon>Bacillaceae</taxon>
        <taxon>Metabacillus</taxon>
    </lineage>
</organism>
<evidence type="ECO:0000313" key="3">
    <source>
        <dbReference type="Proteomes" id="UP001165287"/>
    </source>
</evidence>
<proteinExistence type="predicted"/>
<dbReference type="InterPro" id="IPR025056">
    <property type="entry name" value="DUF3993"/>
</dbReference>
<dbReference type="RefSeq" id="WP_224136014.1">
    <property type="nucleotide sequence ID" value="NZ_JAIQUM010000001.1"/>
</dbReference>
<keyword evidence="3" id="KW-1185">Reference proteome</keyword>
<accession>A0ABS7ULP4</accession>
<feature type="chain" id="PRO_5045370500" evidence="1">
    <location>
        <begin position="29"/>
        <end position="254"/>
    </location>
</feature>
<protein>
    <submittedName>
        <fullName evidence="2">DUF3993 domain-containing protein</fullName>
    </submittedName>
</protein>
<comment type="caution">
    <text evidence="2">The sequence shown here is derived from an EMBL/GenBank/DDBJ whole genome shotgun (WGS) entry which is preliminary data.</text>
</comment>
<evidence type="ECO:0000313" key="2">
    <source>
        <dbReference type="EMBL" id="MBZ5748840.1"/>
    </source>
</evidence>
<dbReference type="Pfam" id="PF13158">
    <property type="entry name" value="DUF3993"/>
    <property type="match status" value="1"/>
</dbReference>
<name>A0ABS7ULP4_9BACI</name>
<sequence length="254" mass="29680">MSYMVRKSLLISLFLCITSLLFSMQAFADELEGSSRETVLRHIQNAFDSQVSLTETARSKEEIKRILSTYFENDFIEKYMKENVHALDDQFIVYGTDFPMYTIPFFTYDENTKVFEHGSERIVSEFFPASSEGPVTYSDHYEVVKMHNTSKGWKIYSIENEVKHQDFVREKTILLEEFKLQIGGNEFYQTGLLNTENTSKDYAPFKQVLGLNHASLEGNQSFKDLYKVFFVRTYGMQSKSIFNDYYLAKRVAIH</sequence>